<dbReference type="PANTHER" id="PTHR17695:SF11">
    <property type="entry name" value="SMALL SUBUNIT PROCESSOME COMPONENT 20 HOMOLOG"/>
    <property type="match status" value="1"/>
</dbReference>
<feature type="region of interest" description="Disordered" evidence="1">
    <location>
        <begin position="2704"/>
        <end position="2746"/>
    </location>
</feature>
<dbReference type="Pfam" id="PF23099">
    <property type="entry name" value="UTP20_C"/>
    <property type="match status" value="1"/>
</dbReference>
<sequence>MKTEPIRHKESNTFQFKRFSERVNEINVDVFHRVVHRNEENDDEVETHFHETLQKWNFLNLTEGYCSFKRKVCNIITLPQLINQKQFVVDTLIEYLEKKDVLFLQPMLDLVVALSKDLQKDFYEYFPRFLTIIIELLHTKDTEQLEYAFTSLAYLFKFLWRYLVKNVKTVLDLLLPLLGDAQPSYINDFAAESFAFVVRKIKDKDSFLKTILRILKTNPDGIPGCAKLLFEVISGTPEQFHSCAERMLSLYLNALNNESLDQSLMFELLKGIIESILNNIHPQKCQVFWSVFLSVVDTSIEKTKHFEQTSKRQKSLILLMQLLNTIVNYRNGRMIVEPVPLIKRLVQILDTFQDENDVLQEAMKLSVSILLASHVKLMQETVSQILLKVMSVKDIRLLYSAGINLVNYSSFETVVLPMIIRHSIAIGFDENTLDLFSNIIKVKAPLCLNGINLHKWKEFPLDIRGMRSESISYLQKELEGSLDESNIPENAIKMLIILPHLKPLPDSFRSTLKKAILSLYQRILSTDADNKLCLTFLIAVESAIRVLESESLHKIMGESDIQILDLIQKYPENKFILNAVDLCMTYFSQSQYRDAYVNEAAFDKLNISIVQKLSSPFSEVRLIVTHLYSLFSLIGSKIIHHGGVVNEVSTTAMEYIYLAECSPISVETVRGKLLNLNSLSFENSVIKCLPAKYYDFPLRYLLGTLYINFSLLWEPVSNIIATYATKDCEQFWPIFLNELTSSQEFEDYKPLFKCEIISEIEDRIQRSNDRPDCKNRQVLLWKCMANFSSFCEMKNRDITGLFIDYVNENFFKSNSEDSKYCSILKLQDSDANNMEIEAEDESNNQCDKEDEEKKEVPPIERKRAKKQLTMRKNYKLQLLLAQLEIFKQFTNPRTLYRESEMQKIYLDLLSSKDADIQTAALNCLLTYKFKYLLPYKENLLNIINDRSMKDELTRFKIDVESKMILDEDRDEFIPILMRIIYAKMVTRTGMKTGGMARATLRRDMFIRFLMGTEEREMLVFVNMAFKPFKRYASLELGRKINLQQVVKDIIDTVDLTNVMPPKRLQSAINLIGSLIEQFGSRMMEKLLPYLLALVICILAEVTGILQRSDKVHSGYLTSIKNARSSCITILARFFGHYENYEWTEYEIDALFDVAVFPWVEKLPMEGIHSPTPLLKLFMTWSQNSRYYPLFIKHRPDDKSISSLPYIIKLLLAPKVHPNVTNSILEMIQKMVTLQDYGKINEDDMEVDTPIVPLIPILNNLLEVNEKALREGVNYGSTILIPHVPSVLEFIKHRLAKSHRGIGKVELLILSRFSEFVNDSGASDALLSLSLPILIKKTRAGESEIITELIETVIHLVKQVKNPTIHMRAMLPLLGTVTAVPDRKLLLELYKTIVQRAPEESREMFMKNHELLIALNAWDWRWISQPDFQKRLDAFSSINNAIDKNEITLEFGVAIIHNCYYFLKNEGDLALRDNAGLCIKVLSSKLAKEYKGSTGDRRYLMDDTILPLIRRGITSKNEQVKFQSISFLGYMAMECPEVHPILRDLNSLTNKLDPEVDFFENMQHLQLHRRARALLKFCNVAKTLKKAPNPRTLTQFVLPLASSFLCNESYMQKNSIVDAAIESIGSVCKLLPWHQYEIILKHYLDKLKGSVLYQRQLVRIIVIILDSFHFDLSKYKPVEELRIVEKVKETEQKEEDGKADEENNDKTELEIEENLQEALNSEIIDNIEETEKTEKQEELVAVEKQIVLSESGAKKVIFSISKELLPQLHRSIIARTSHENSHKLNKKRVAIDNEEEELMRVPIALAFVKLLQKLPDRILDVNLPGIFMKLCTFLKSRLESVRRATREILQKIMITLGPKYLHHLLREMNTLLTRGFQVHVLAFTVQSVLSALKPHFQKFDINENLQSILSVCKVDLFGVTAEEKEVLGIVKNVSEAKSTKSFDIFHILSQYITETCLVDLILPLKEVLAKTHSHKTVLKVSECLRNIVLGLADNSFIPLEQMLIFLYGVISESIPELMPERKGKEVTEKAEVLIRQKPDCFIIPPEPKTRMGIKAGAKTSKNTNAHVITEFGLKLFHILLKRDKISNASFKPFIDPFVPVISECLKSQHVKLSTLGLQCLSWLTRMDLISIQDTISDICSSIFSLLHKYAAAGLSKGENFDLVMAGFKCMAVIVRDVKHYTITTNQLKVLIMYAEQDMHNSEKQATAFGLLKAIISRKIVFPEMYLVMEKVATLSITSELEHVRVQARSVFYSYLMEYPLGKHLTKNIMFYLTQLNYEMQPGRLSALEMLHSIVTGFPLKALILKSDLIFTMASTRLINDDDPTCRKLCAKCLKEMIARVPHNKRRKLFEIVVALLEDAKVMHRTLAAQLCGLFVTVENDAFESRLKEILPLLLKQFHASFDDEKPGRFVKLHTEQDEQLEMSGKVKDVERMKDHHMFQVLQLLLKISANCAPFLKNEEYRDSVRSFAEHSQSLLAHPHVWVRLAACQMIGFILAAHDVDKIVNILENPEKREEEISYMYSDPATIIRSLTLDLIAQLQPDMILEDLADQTVKNLIFIARILKSVKTINSMDEQDDKDKDQLSLSWLVRRLRKSVNVELAQAPKSISVRTAYFKWVAGAVATIPMSHLKEILLNIMSPIVREMSSTEETNSHLRRLAKEAATMIKRRLDTEEYTRLLSQVQRNLDIKKAERRKMRAQQFVTDPELAAKRKIAKQQKKKESRKRKLDTVRGKKVMRKRPRKEVDLDVI</sequence>
<evidence type="ECO:0000313" key="5">
    <source>
        <dbReference type="Proteomes" id="UP000694925"/>
    </source>
</evidence>
<dbReference type="GO" id="GO:0030686">
    <property type="term" value="C:90S preribosome"/>
    <property type="evidence" value="ECO:0007669"/>
    <property type="project" value="TreeGrafter"/>
</dbReference>
<dbReference type="InterPro" id="IPR046523">
    <property type="entry name" value="UTP20_dom"/>
</dbReference>
<feature type="compositionally biased region" description="Acidic residues" evidence="1">
    <location>
        <begin position="837"/>
        <end position="850"/>
    </location>
</feature>
<protein>
    <submittedName>
        <fullName evidence="6">Small subunit processome component 20 homolog</fullName>
    </submittedName>
</protein>
<dbReference type="InterPro" id="IPR016024">
    <property type="entry name" value="ARM-type_fold"/>
</dbReference>
<evidence type="ECO:0000313" key="6">
    <source>
        <dbReference type="RefSeq" id="XP_017885246.1"/>
    </source>
</evidence>
<feature type="domain" description="U3 small nucleolar RNA-associated protein 20 C-terminal" evidence="4">
    <location>
        <begin position="2363"/>
        <end position="2725"/>
    </location>
</feature>
<dbReference type="Gene3D" id="1.25.10.10">
    <property type="entry name" value="Leucine-rich Repeat Variant"/>
    <property type="match status" value="3"/>
</dbReference>
<feature type="region of interest" description="Disordered" evidence="1">
    <location>
        <begin position="1688"/>
        <end position="1707"/>
    </location>
</feature>
<dbReference type="PANTHER" id="PTHR17695">
    <property type="entry name" value="SMALL SUBUNIT PROCESSOME COMPONENT 20 HOMOLOG"/>
    <property type="match status" value="1"/>
</dbReference>
<proteinExistence type="predicted"/>
<accession>A0AAJ7J5W2</accession>
<dbReference type="InterPro" id="IPR057525">
    <property type="entry name" value="UTP20_C"/>
</dbReference>
<dbReference type="GeneID" id="108628074"/>
<keyword evidence="5" id="KW-1185">Reference proteome</keyword>
<dbReference type="KEGG" id="ccal:108628074"/>
<dbReference type="Pfam" id="PF07539">
    <property type="entry name" value="UTP20_N"/>
    <property type="match status" value="1"/>
</dbReference>
<feature type="compositionally biased region" description="Basic and acidic residues" evidence="1">
    <location>
        <begin position="851"/>
        <end position="861"/>
    </location>
</feature>
<dbReference type="Pfam" id="PF20416">
    <property type="entry name" value="UTP20"/>
    <property type="match status" value="1"/>
</dbReference>
<organism evidence="5 6">
    <name type="scientific">Ceratina calcarata</name>
    <dbReference type="NCBI Taxonomy" id="156304"/>
    <lineage>
        <taxon>Eukaryota</taxon>
        <taxon>Metazoa</taxon>
        <taxon>Ecdysozoa</taxon>
        <taxon>Arthropoda</taxon>
        <taxon>Hexapoda</taxon>
        <taxon>Insecta</taxon>
        <taxon>Pterygota</taxon>
        <taxon>Neoptera</taxon>
        <taxon>Endopterygota</taxon>
        <taxon>Hymenoptera</taxon>
        <taxon>Apocrita</taxon>
        <taxon>Aculeata</taxon>
        <taxon>Apoidea</taxon>
        <taxon>Anthophila</taxon>
        <taxon>Apidae</taxon>
        <taxon>Ceratina</taxon>
        <taxon>Zadontomerus</taxon>
    </lineage>
</organism>
<name>A0AAJ7J5W2_9HYME</name>
<evidence type="ECO:0000259" key="3">
    <source>
        <dbReference type="Pfam" id="PF20416"/>
    </source>
</evidence>
<feature type="compositionally biased region" description="Basic residues" evidence="1">
    <location>
        <begin position="2707"/>
        <end position="2738"/>
    </location>
</feature>
<dbReference type="InterPro" id="IPR011989">
    <property type="entry name" value="ARM-like"/>
</dbReference>
<evidence type="ECO:0000259" key="4">
    <source>
        <dbReference type="Pfam" id="PF23099"/>
    </source>
</evidence>
<feature type="region of interest" description="Disordered" evidence="1">
    <location>
        <begin position="837"/>
        <end position="862"/>
    </location>
</feature>
<feature type="domain" description="U3 small nucleolar RNA-associated protein 20 N-terminal" evidence="2">
    <location>
        <begin position="876"/>
        <end position="1516"/>
    </location>
</feature>
<dbReference type="InterPro" id="IPR011430">
    <property type="entry name" value="UTP20_N"/>
</dbReference>
<dbReference type="Proteomes" id="UP000694925">
    <property type="component" value="Unplaced"/>
</dbReference>
<dbReference type="GO" id="GO:0032040">
    <property type="term" value="C:small-subunit processome"/>
    <property type="evidence" value="ECO:0007669"/>
    <property type="project" value="TreeGrafter"/>
</dbReference>
<dbReference type="RefSeq" id="XP_017885246.1">
    <property type="nucleotide sequence ID" value="XM_018029757.2"/>
</dbReference>
<reference evidence="6" key="1">
    <citation type="submission" date="2025-08" db="UniProtKB">
        <authorList>
            <consortium name="RefSeq"/>
        </authorList>
    </citation>
    <scope>IDENTIFICATION</scope>
    <source>
        <tissue evidence="6">Whole body</tissue>
    </source>
</reference>
<gene>
    <name evidence="6" type="primary">LOC108628074</name>
</gene>
<feature type="domain" description="U3 small nucleolar RNA-associated protein 20" evidence="3">
    <location>
        <begin position="1792"/>
        <end position="2009"/>
    </location>
</feature>
<evidence type="ECO:0000256" key="1">
    <source>
        <dbReference type="SAM" id="MobiDB-lite"/>
    </source>
</evidence>
<dbReference type="InterPro" id="IPR052575">
    <property type="entry name" value="SSU_processome_comp_20"/>
</dbReference>
<evidence type="ECO:0000259" key="2">
    <source>
        <dbReference type="Pfam" id="PF07539"/>
    </source>
</evidence>
<dbReference type="SUPFAM" id="SSF48371">
    <property type="entry name" value="ARM repeat"/>
    <property type="match status" value="3"/>
</dbReference>